<protein>
    <submittedName>
        <fullName evidence="5">Putative RNA-binding protein (Contains KH domain protein)</fullName>
    </submittedName>
</protein>
<feature type="region of interest" description="Disordered" evidence="4">
    <location>
        <begin position="93"/>
        <end position="125"/>
    </location>
</feature>
<dbReference type="PROSITE" id="PS50084">
    <property type="entry name" value="KH_TYPE_1"/>
    <property type="match status" value="1"/>
</dbReference>
<dbReference type="InParanoid" id="U5DQ19"/>
<gene>
    <name evidence="5" type="ORF">KR51_00016480</name>
</gene>
<evidence type="ECO:0000313" key="6">
    <source>
        <dbReference type="Proteomes" id="UP000016960"/>
    </source>
</evidence>
<keyword evidence="6" id="KW-1185">Reference proteome</keyword>
<dbReference type="PANTHER" id="PTHR34654">
    <property type="entry name" value="UPF0109 PROTEIN SCO5592"/>
    <property type="match status" value="1"/>
</dbReference>
<comment type="caution">
    <text evidence="5">The sequence shown here is derived from an EMBL/GenBank/DDBJ whole genome shotgun (WGS) entry which is preliminary data.</text>
</comment>
<dbReference type="RefSeq" id="WP_022606389.1">
    <property type="nucleotide sequence ID" value="NZ_ASSJ01000041.1"/>
</dbReference>
<dbReference type="eggNOG" id="COG1837">
    <property type="taxonomic scope" value="Bacteria"/>
</dbReference>
<evidence type="ECO:0000256" key="3">
    <source>
        <dbReference type="PROSITE-ProRule" id="PRU00117"/>
    </source>
</evidence>
<dbReference type="STRING" id="582515.KR51_00016480"/>
<accession>U5DQ19</accession>
<evidence type="ECO:0000313" key="5">
    <source>
        <dbReference type="EMBL" id="ERN41795.1"/>
    </source>
</evidence>
<organism evidence="5 6">
    <name type="scientific">Rubidibacter lacunae KORDI 51-2</name>
    <dbReference type="NCBI Taxonomy" id="582515"/>
    <lineage>
        <taxon>Bacteria</taxon>
        <taxon>Bacillati</taxon>
        <taxon>Cyanobacteriota</taxon>
        <taxon>Cyanophyceae</taxon>
        <taxon>Oscillatoriophycideae</taxon>
        <taxon>Chroococcales</taxon>
        <taxon>Aphanothecaceae</taxon>
        <taxon>Rubidibacter</taxon>
    </lineage>
</organism>
<dbReference type="Pfam" id="PF13083">
    <property type="entry name" value="KH_KhpA-B"/>
    <property type="match status" value="1"/>
</dbReference>
<sequence length="125" mass="13432">MPDPTPSIKPVATKPDYANLLRFLILPLLDTPDALRVDCEAYGQSQRVWVRVAFEQSEKGRVFGRGGRNIQAIRSVLGAAARAANQSVHLDIYGSGGDRSYGNGDGGGRRGGGRGRRPRRPTVGS</sequence>
<dbReference type="GO" id="GO:0003723">
    <property type="term" value="F:RNA binding"/>
    <property type="evidence" value="ECO:0007669"/>
    <property type="project" value="UniProtKB-UniRule"/>
</dbReference>
<name>U5DQ19_9CHRO</name>
<keyword evidence="1" id="KW-0963">Cytoplasm</keyword>
<proteinExistence type="predicted"/>
<evidence type="ECO:0000256" key="1">
    <source>
        <dbReference type="ARBA" id="ARBA00022490"/>
    </source>
</evidence>
<keyword evidence="2 3" id="KW-0694">RNA-binding</keyword>
<dbReference type="Proteomes" id="UP000016960">
    <property type="component" value="Unassembled WGS sequence"/>
</dbReference>
<dbReference type="PANTHER" id="PTHR34654:SF1">
    <property type="entry name" value="RNA-BINDING PROTEIN KHPA"/>
    <property type="match status" value="1"/>
</dbReference>
<dbReference type="InterPro" id="IPR020627">
    <property type="entry name" value="KhpA"/>
</dbReference>
<dbReference type="FunCoup" id="U5DQ19">
    <property type="interactions" value="189"/>
</dbReference>
<dbReference type="AlphaFoldDB" id="U5DQ19"/>
<evidence type="ECO:0000256" key="2">
    <source>
        <dbReference type="ARBA" id="ARBA00022884"/>
    </source>
</evidence>
<feature type="compositionally biased region" description="Basic residues" evidence="4">
    <location>
        <begin position="111"/>
        <end position="125"/>
    </location>
</feature>
<dbReference type="OrthoDB" id="511849at2"/>
<dbReference type="PATRIC" id="fig|582515.4.peg.1860"/>
<feature type="compositionally biased region" description="Gly residues" evidence="4">
    <location>
        <begin position="94"/>
        <end position="110"/>
    </location>
</feature>
<reference evidence="5 6" key="1">
    <citation type="submission" date="2013-05" db="EMBL/GenBank/DDBJ databases">
        <title>Draft genome sequence of Rubidibacter lacunae KORDI 51-2.</title>
        <authorList>
            <person name="Choi D.H."/>
            <person name="Noh J.H."/>
            <person name="Kwon K.-K."/>
            <person name="Lee J.-H."/>
            <person name="Ryu J.-Y."/>
        </authorList>
    </citation>
    <scope>NUCLEOTIDE SEQUENCE [LARGE SCALE GENOMIC DNA]</scope>
    <source>
        <strain evidence="5 6">KORDI 51-2</strain>
    </source>
</reference>
<evidence type="ECO:0000256" key="4">
    <source>
        <dbReference type="SAM" id="MobiDB-lite"/>
    </source>
</evidence>
<dbReference type="EMBL" id="ASSJ01000041">
    <property type="protein sequence ID" value="ERN41795.1"/>
    <property type="molecule type" value="Genomic_DNA"/>
</dbReference>